<proteinExistence type="inferred from homology"/>
<keyword evidence="2" id="KW-1277">Toxin-antitoxin system</keyword>
<evidence type="ECO:0000256" key="2">
    <source>
        <dbReference type="ARBA" id="ARBA00022649"/>
    </source>
</evidence>
<keyword evidence="6" id="KW-0547">Nucleotide-binding</keyword>
<dbReference type="InterPro" id="IPR043519">
    <property type="entry name" value="NT_sf"/>
</dbReference>
<evidence type="ECO:0000256" key="3">
    <source>
        <dbReference type="ARBA" id="ARBA00022679"/>
    </source>
</evidence>
<reference evidence="11 12" key="1">
    <citation type="submission" date="2020-08" db="EMBL/GenBank/DDBJ databases">
        <title>Bridging the membrane lipid divide: bacteria of the FCB group superphylum have the potential to synthesize archaeal ether lipids.</title>
        <authorList>
            <person name="Villanueva L."/>
            <person name="Von Meijenfeldt F.A.B."/>
            <person name="Westbye A.B."/>
            <person name="Yadav S."/>
            <person name="Hopmans E.C."/>
            <person name="Dutilh B.E."/>
            <person name="Sinninghe Damste J.S."/>
        </authorList>
    </citation>
    <scope>NUCLEOTIDE SEQUENCE [LARGE SCALE GENOMIC DNA]</scope>
    <source>
        <strain evidence="11">NIOZ-UU82</strain>
    </source>
</reference>
<organism evidence="11 12">
    <name type="scientific">Candidatus Desulfaltia bathyphila</name>
    <dbReference type="NCBI Taxonomy" id="2841697"/>
    <lineage>
        <taxon>Bacteria</taxon>
        <taxon>Pseudomonadati</taxon>
        <taxon>Thermodesulfobacteriota</taxon>
        <taxon>Desulfobacteria</taxon>
        <taxon>Desulfobacterales</taxon>
        <taxon>Desulfobacterales incertae sedis</taxon>
        <taxon>Candidatus Desulfaltia</taxon>
    </lineage>
</organism>
<evidence type="ECO:0000259" key="10">
    <source>
        <dbReference type="Pfam" id="PF01909"/>
    </source>
</evidence>
<dbReference type="GO" id="GO:0046872">
    <property type="term" value="F:metal ion binding"/>
    <property type="evidence" value="ECO:0007669"/>
    <property type="project" value="UniProtKB-KW"/>
</dbReference>
<name>A0A8J6N5K8_9BACT</name>
<feature type="domain" description="Polymerase nucleotidyl transferase" evidence="10">
    <location>
        <begin position="11"/>
        <end position="92"/>
    </location>
</feature>
<dbReference type="SUPFAM" id="SSF81301">
    <property type="entry name" value="Nucleotidyltransferase"/>
    <property type="match status" value="1"/>
</dbReference>
<dbReference type="Pfam" id="PF01909">
    <property type="entry name" value="NTP_transf_2"/>
    <property type="match status" value="1"/>
</dbReference>
<keyword evidence="8" id="KW-0460">Magnesium</keyword>
<dbReference type="GO" id="GO:0005524">
    <property type="term" value="F:ATP binding"/>
    <property type="evidence" value="ECO:0007669"/>
    <property type="project" value="UniProtKB-KW"/>
</dbReference>
<gene>
    <name evidence="11" type="ORF">H8E80_04530</name>
</gene>
<evidence type="ECO:0000256" key="9">
    <source>
        <dbReference type="ARBA" id="ARBA00038276"/>
    </source>
</evidence>
<evidence type="ECO:0000313" key="11">
    <source>
        <dbReference type="EMBL" id="MBC8199296.1"/>
    </source>
</evidence>
<evidence type="ECO:0000256" key="5">
    <source>
        <dbReference type="ARBA" id="ARBA00022723"/>
    </source>
</evidence>
<evidence type="ECO:0000313" key="12">
    <source>
        <dbReference type="Proteomes" id="UP000603545"/>
    </source>
</evidence>
<dbReference type="InterPro" id="IPR002934">
    <property type="entry name" value="Polymerase_NTP_transf_dom"/>
</dbReference>
<keyword evidence="3" id="KW-0808">Transferase</keyword>
<evidence type="ECO:0000256" key="8">
    <source>
        <dbReference type="ARBA" id="ARBA00022842"/>
    </source>
</evidence>
<keyword evidence="7" id="KW-0067">ATP-binding</keyword>
<dbReference type="InterPro" id="IPR052038">
    <property type="entry name" value="Type-VII_TA_antitoxin"/>
</dbReference>
<dbReference type="PANTHER" id="PTHR33571">
    <property type="entry name" value="SSL8005 PROTEIN"/>
    <property type="match status" value="1"/>
</dbReference>
<comment type="caution">
    <text evidence="11">The sequence shown here is derived from an EMBL/GenBank/DDBJ whole genome shotgun (WGS) entry which is preliminary data.</text>
</comment>
<comment type="cofactor">
    <cofactor evidence="1">
        <name>Mg(2+)</name>
        <dbReference type="ChEBI" id="CHEBI:18420"/>
    </cofactor>
</comment>
<dbReference type="Gene3D" id="3.30.460.10">
    <property type="entry name" value="Beta Polymerase, domain 2"/>
    <property type="match status" value="1"/>
</dbReference>
<evidence type="ECO:0000256" key="7">
    <source>
        <dbReference type="ARBA" id="ARBA00022840"/>
    </source>
</evidence>
<evidence type="ECO:0000256" key="6">
    <source>
        <dbReference type="ARBA" id="ARBA00022741"/>
    </source>
</evidence>
<dbReference type="Proteomes" id="UP000603545">
    <property type="component" value="Unassembled WGS sequence"/>
</dbReference>
<dbReference type="GO" id="GO:0016779">
    <property type="term" value="F:nucleotidyltransferase activity"/>
    <property type="evidence" value="ECO:0007669"/>
    <property type="project" value="UniProtKB-KW"/>
</dbReference>
<keyword evidence="4" id="KW-0548">Nucleotidyltransferase</keyword>
<dbReference type="PANTHER" id="PTHR33571:SF14">
    <property type="entry name" value="PROTEIN ADENYLYLTRANSFERASE MJ0435-RELATED"/>
    <property type="match status" value="1"/>
</dbReference>
<keyword evidence="5" id="KW-0479">Metal-binding</keyword>
<dbReference type="EMBL" id="JACNLL010000046">
    <property type="protein sequence ID" value="MBC8199296.1"/>
    <property type="molecule type" value="Genomic_DNA"/>
</dbReference>
<accession>A0A8J6N5K8</accession>
<protein>
    <submittedName>
        <fullName evidence="11">Nucleotidyltransferase family protein</fullName>
    </submittedName>
</protein>
<evidence type="ECO:0000256" key="1">
    <source>
        <dbReference type="ARBA" id="ARBA00001946"/>
    </source>
</evidence>
<evidence type="ECO:0000256" key="4">
    <source>
        <dbReference type="ARBA" id="ARBA00022695"/>
    </source>
</evidence>
<comment type="similarity">
    <text evidence="9">Belongs to the MntA antitoxin family.</text>
</comment>
<dbReference type="CDD" id="cd05403">
    <property type="entry name" value="NT_KNTase_like"/>
    <property type="match status" value="1"/>
</dbReference>
<sequence>MKQDIILKKLAEHRNELESRFGVASLSLFGSVARDEAAAESDVDILVTFVQTPGIFGFLELKEYLENLLQCSVDLVTRNALKKQFREQILQEALHAV</sequence>
<dbReference type="AlphaFoldDB" id="A0A8J6N5K8"/>